<dbReference type="Gene3D" id="1.10.10.2520">
    <property type="entry name" value="Cell wall hydrolase SleB, domain 1"/>
    <property type="match status" value="1"/>
</dbReference>
<feature type="domain" description="Cell wall hydrolase SleB" evidence="1">
    <location>
        <begin position="21"/>
        <end position="122"/>
    </location>
</feature>
<dbReference type="EMBL" id="LR798285">
    <property type="protein sequence ID" value="CAB5220322.1"/>
    <property type="molecule type" value="Genomic_DNA"/>
</dbReference>
<dbReference type="InterPro" id="IPR011105">
    <property type="entry name" value="Cell_wall_hydrolase_SleB"/>
</dbReference>
<protein>
    <submittedName>
        <fullName evidence="2">Spore_SleB, spore cortex-lytic enzyme</fullName>
    </submittedName>
</protein>
<dbReference type="InterPro" id="IPR042047">
    <property type="entry name" value="SleB_dom1"/>
</dbReference>
<name>A0A6J7WUF6_9CAUD</name>
<organism evidence="2">
    <name type="scientific">uncultured Caudovirales phage</name>
    <dbReference type="NCBI Taxonomy" id="2100421"/>
    <lineage>
        <taxon>Viruses</taxon>
        <taxon>Duplodnaviria</taxon>
        <taxon>Heunggongvirae</taxon>
        <taxon>Uroviricota</taxon>
        <taxon>Caudoviricetes</taxon>
        <taxon>Peduoviridae</taxon>
        <taxon>Maltschvirus</taxon>
        <taxon>Maltschvirus maltsch</taxon>
    </lineage>
</organism>
<accession>A0A6J7WUF6</accession>
<dbReference type="Pfam" id="PF07486">
    <property type="entry name" value="Hydrolase_2"/>
    <property type="match status" value="1"/>
</dbReference>
<evidence type="ECO:0000313" key="2">
    <source>
        <dbReference type="EMBL" id="CAB5220322.1"/>
    </source>
</evidence>
<gene>
    <name evidence="2" type="ORF">UFOVP233_47</name>
</gene>
<reference evidence="2" key="1">
    <citation type="submission" date="2020-05" db="EMBL/GenBank/DDBJ databases">
        <authorList>
            <person name="Chiriac C."/>
            <person name="Salcher M."/>
            <person name="Ghai R."/>
            <person name="Kavagutti S V."/>
        </authorList>
    </citation>
    <scope>NUCLEOTIDE SEQUENCE</scope>
</reference>
<sequence length="138" mass="15505">MITLAAASCLALNVYFEARDQDTDGQRLVAEVTMQRVLTPGYPADVCSVVWQHGAFSWTEDGKSDKPTDTEAWLLAQIIANETLLYGCDLCTGATHYATVDATPYWADDFQIIGRWGNHIFYEERHALRHPPKRPEGM</sequence>
<evidence type="ECO:0000259" key="1">
    <source>
        <dbReference type="Pfam" id="PF07486"/>
    </source>
</evidence>
<proteinExistence type="predicted"/>
<dbReference type="GO" id="GO:0016787">
    <property type="term" value="F:hydrolase activity"/>
    <property type="evidence" value="ECO:0007669"/>
    <property type="project" value="InterPro"/>
</dbReference>